<protein>
    <submittedName>
        <fullName evidence="3">Methyltransferase-like protein 25</fullName>
    </submittedName>
</protein>
<dbReference type="GO" id="GO:0032259">
    <property type="term" value="P:methylation"/>
    <property type="evidence" value="ECO:0007669"/>
    <property type="project" value="UniProtKB-KW"/>
</dbReference>
<evidence type="ECO:0000256" key="1">
    <source>
        <dbReference type="SAM" id="MobiDB-lite"/>
    </source>
</evidence>
<dbReference type="PANTHER" id="PTHR12496">
    <property type="entry name" value="CGI-41 METHYLTRANSFERASE"/>
    <property type="match status" value="1"/>
</dbReference>
<evidence type="ECO:0000313" key="3">
    <source>
        <dbReference type="EMBL" id="KAF3898813.1"/>
    </source>
</evidence>
<feature type="compositionally biased region" description="Basic residues" evidence="1">
    <location>
        <begin position="776"/>
        <end position="786"/>
    </location>
</feature>
<dbReference type="Pfam" id="PF13679">
    <property type="entry name" value="Methyltransf_32"/>
    <property type="match status" value="1"/>
</dbReference>
<name>A0A9P4YJF4_9EURO</name>
<dbReference type="GO" id="GO:0008168">
    <property type="term" value="F:methyltransferase activity"/>
    <property type="evidence" value="ECO:0007669"/>
    <property type="project" value="UniProtKB-KW"/>
</dbReference>
<comment type="caution">
    <text evidence="3">The sequence shown here is derived from an EMBL/GenBank/DDBJ whole genome shotgun (WGS) entry which is preliminary data.</text>
</comment>
<feature type="region of interest" description="Disordered" evidence="1">
    <location>
        <begin position="516"/>
        <end position="541"/>
    </location>
</feature>
<keyword evidence="3" id="KW-0808">Transferase</keyword>
<dbReference type="EMBL" id="JAAQVJ010000032">
    <property type="protein sequence ID" value="KAF3898813.1"/>
    <property type="molecule type" value="Genomic_DNA"/>
</dbReference>
<dbReference type="InterPro" id="IPR052220">
    <property type="entry name" value="METTL25"/>
</dbReference>
<organism evidence="3 4">
    <name type="scientific">Trichophyton interdigitale</name>
    <dbReference type="NCBI Taxonomy" id="101480"/>
    <lineage>
        <taxon>Eukaryota</taxon>
        <taxon>Fungi</taxon>
        <taxon>Dikarya</taxon>
        <taxon>Ascomycota</taxon>
        <taxon>Pezizomycotina</taxon>
        <taxon>Eurotiomycetes</taxon>
        <taxon>Eurotiomycetidae</taxon>
        <taxon>Onygenales</taxon>
        <taxon>Arthrodermataceae</taxon>
        <taxon>Trichophyton</taxon>
    </lineage>
</organism>
<dbReference type="PANTHER" id="PTHR12496:SF0">
    <property type="entry name" value="METHYLTRANSFERASE DOMAIN-CONTAINING PROTEIN"/>
    <property type="match status" value="1"/>
</dbReference>
<feature type="region of interest" description="Disordered" evidence="1">
    <location>
        <begin position="771"/>
        <end position="834"/>
    </location>
</feature>
<dbReference type="InterPro" id="IPR025714">
    <property type="entry name" value="Methyltranfer_dom"/>
</dbReference>
<evidence type="ECO:0000259" key="2">
    <source>
        <dbReference type="Pfam" id="PF13679"/>
    </source>
</evidence>
<keyword evidence="3" id="KW-0489">Methyltransferase</keyword>
<dbReference type="AlphaFoldDB" id="A0A9P4YJF4"/>
<dbReference type="Proteomes" id="UP000749309">
    <property type="component" value="Unassembled WGS sequence"/>
</dbReference>
<proteinExistence type="predicted"/>
<evidence type="ECO:0000313" key="4">
    <source>
        <dbReference type="Proteomes" id="UP000749309"/>
    </source>
</evidence>
<reference evidence="3" key="1">
    <citation type="submission" date="2020-03" db="EMBL/GenBank/DDBJ databases">
        <title>Whole Genome Sequence of Trichophyton interdigitale from India.</title>
        <authorList>
            <person name="Kumar P."/>
        </authorList>
    </citation>
    <scope>NUCLEOTIDE SEQUENCE</scope>
    <source>
        <strain evidence="3">UCMS-IGIB-CI14</strain>
    </source>
</reference>
<feature type="domain" description="Methyltransferase" evidence="2">
    <location>
        <begin position="159"/>
        <end position="419"/>
    </location>
</feature>
<accession>A0A9P4YJF4</accession>
<sequence length="834" mass="92966">MDNGEMPSKRPLPLPAEWTSADAYLDSLLSFATSSQLFKNFCGGVHILDFLIREPDLYTSVIPEDWREFFARHEILDILDLLMREDISPFMNADEDVQQRRDTWRDGPVPPKSLVKYIHSIRRHALLREFTPAGEQPDIKRPVGRKGIPYHVFTGMKPKKCHEVENFSKYVASLTEDVNRIRGVSGDDATAQQRISHIVDFGSGQNYLGRALVSPPYNRHVIAIERRHNDIASAKRKDIRAKVAEKTIVMRNKKEHRAKLKAAALDGIDTPTTCLPGANDFTDTPVLQQDTQEGSPVDTATILLVADPGSVENGERGEETTKSGPRGLLDYVEHEIQDGYLEPIINHIIGPAEEAREQDNKAANGCMSSPPAASLSSRVMVVSLHSCGNLVHHGIKSLILNPSVVAVAMIGCCYNLMTERLGPATYKLPSLRLPNSRLEQTSNACDPHGFPMSRRFEQYSHENGNGIRLNITARMMAVQAPYNWGKEDSEAFFTRHFFRALLQRVLVDYGIVPVPGRASSSSSDTARREDETQPGVTQQDTEVPGCPLIVGSLRKSAFLSFTAYARAAVAKLVHDPQYGNAIKQRVECLPDDTLEAYVARYESAKKNLSVVWSLMAFSASVVESMIVTDRWMYLREQECVKDAWVEPVFEYSQSPRNLVVVGVKKNCSSFSPSGPSPAALDPDSVRNAGALIRGPIRVQRWIACKIRYFNCEINSSREDEIEVEAEVEAEVDVVEIASSCDASVEMSQSGNTDDQPSTTSFSDAFVLLSTTNNNNQRRRQHQHQRQGIRPWKTDSSVNELGPSFSRQIKAANGSAMHNSQRGWWGPRQNPCDSR</sequence>
<gene>
    <name evidence="3" type="ORF">GY632_1594</name>
</gene>